<feature type="compositionally biased region" description="Polar residues" evidence="1">
    <location>
        <begin position="119"/>
        <end position="134"/>
    </location>
</feature>
<reference evidence="2 3" key="1">
    <citation type="submission" date="2018-11" db="EMBL/GenBank/DDBJ databases">
        <authorList>
            <consortium name="Pathogen Informatics"/>
        </authorList>
    </citation>
    <scope>NUCLEOTIDE SEQUENCE [LARGE SCALE GENOMIC DNA]</scope>
    <source>
        <strain>Denwood</strain>
        <strain evidence="3">Zambia</strain>
    </source>
</reference>
<proteinExistence type="predicted"/>
<feature type="region of interest" description="Disordered" evidence="1">
    <location>
        <begin position="115"/>
        <end position="138"/>
    </location>
</feature>
<name>A0A3P8HAA9_9TREM</name>
<dbReference type="AlphaFoldDB" id="A0A3P8HAA9"/>
<gene>
    <name evidence="2" type="ORF">SMTD_LOCUS17853</name>
</gene>
<evidence type="ECO:0000313" key="3">
    <source>
        <dbReference type="Proteomes" id="UP000269396"/>
    </source>
</evidence>
<organism evidence="2 3">
    <name type="scientific">Schistosoma mattheei</name>
    <dbReference type="NCBI Taxonomy" id="31246"/>
    <lineage>
        <taxon>Eukaryota</taxon>
        <taxon>Metazoa</taxon>
        <taxon>Spiralia</taxon>
        <taxon>Lophotrochozoa</taxon>
        <taxon>Platyhelminthes</taxon>
        <taxon>Trematoda</taxon>
        <taxon>Digenea</taxon>
        <taxon>Strigeidida</taxon>
        <taxon>Schistosomatoidea</taxon>
        <taxon>Schistosomatidae</taxon>
        <taxon>Schistosoma</taxon>
    </lineage>
</organism>
<evidence type="ECO:0000256" key="1">
    <source>
        <dbReference type="SAM" id="MobiDB-lite"/>
    </source>
</evidence>
<keyword evidence="3" id="KW-1185">Reference proteome</keyword>
<dbReference type="Proteomes" id="UP000269396">
    <property type="component" value="Unassembled WGS sequence"/>
</dbReference>
<dbReference type="EMBL" id="UZAL01039407">
    <property type="protein sequence ID" value="VDP75375.1"/>
    <property type="molecule type" value="Genomic_DNA"/>
</dbReference>
<evidence type="ECO:0000313" key="2">
    <source>
        <dbReference type="EMBL" id="VDP75375.1"/>
    </source>
</evidence>
<sequence length="293" mass="32335">MKFHTVILSPDNDENTPDNHIDLQEECTEDVITSDKPLKNCNEKPYTTHTKKLANSNENQNHKNTAPFEMSNEIDKSQVKINQDFLSSYMISFYRSADQDHMIFSPPSSGRYGSISGPYYSSQRSHNSTGSDSGRVSPESMNRIIRETTDGLQSLSVGASGGGIPTSAITSPTRRVSADPSFTTNDYTYATNGNTGVLRTVQPNNFLNSQPTSLQPPNIIPSNVNQCYASSQGTTASNDPTLQSTYGLRTNKALLNTLINYDPGDVRSDYNSIDRFLCPHRTLHFISTNSNLN</sequence>
<protein>
    <submittedName>
        <fullName evidence="2">Uncharacterized protein</fullName>
    </submittedName>
</protein>
<accession>A0A3P8HAA9</accession>